<comment type="caution">
    <text evidence="1">The sequence shown here is derived from an EMBL/GenBank/DDBJ whole genome shotgun (WGS) entry which is preliminary data.</text>
</comment>
<protein>
    <submittedName>
        <fullName evidence="1">Uncharacterized protein</fullName>
    </submittedName>
</protein>
<evidence type="ECO:0000313" key="1">
    <source>
        <dbReference type="EMBL" id="KAK4045409.1"/>
    </source>
</evidence>
<keyword evidence="2" id="KW-1185">Reference proteome</keyword>
<proteinExistence type="predicted"/>
<sequence length="71" mass="8176">MFSDVRISKPLKVLFISLKRSLKPFGYALQVYEFSVAWGHIDNLRQLKERDVGVSTLTYFHVSALESKVQS</sequence>
<name>A0ABR0BA00_9CRUS</name>
<dbReference type="EMBL" id="JAOYFB010000043">
    <property type="protein sequence ID" value="KAK4045409.1"/>
    <property type="molecule type" value="Genomic_DNA"/>
</dbReference>
<gene>
    <name evidence="1" type="ORF">OUZ56_033016</name>
</gene>
<dbReference type="Proteomes" id="UP001234178">
    <property type="component" value="Unassembled WGS sequence"/>
</dbReference>
<organism evidence="1 2">
    <name type="scientific">Daphnia magna</name>
    <dbReference type="NCBI Taxonomy" id="35525"/>
    <lineage>
        <taxon>Eukaryota</taxon>
        <taxon>Metazoa</taxon>
        <taxon>Ecdysozoa</taxon>
        <taxon>Arthropoda</taxon>
        <taxon>Crustacea</taxon>
        <taxon>Branchiopoda</taxon>
        <taxon>Diplostraca</taxon>
        <taxon>Cladocera</taxon>
        <taxon>Anomopoda</taxon>
        <taxon>Daphniidae</taxon>
        <taxon>Daphnia</taxon>
    </lineage>
</organism>
<reference evidence="1 2" key="1">
    <citation type="journal article" date="2023" name="Nucleic Acids Res.">
        <title>The hologenome of Daphnia magna reveals possible DNA methylation and microbiome-mediated evolution of the host genome.</title>
        <authorList>
            <person name="Chaturvedi A."/>
            <person name="Li X."/>
            <person name="Dhandapani V."/>
            <person name="Marshall H."/>
            <person name="Kissane S."/>
            <person name="Cuenca-Cambronero M."/>
            <person name="Asole G."/>
            <person name="Calvet F."/>
            <person name="Ruiz-Romero M."/>
            <person name="Marangio P."/>
            <person name="Guigo R."/>
            <person name="Rago D."/>
            <person name="Mirbahai L."/>
            <person name="Eastwood N."/>
            <person name="Colbourne J.K."/>
            <person name="Zhou J."/>
            <person name="Mallon E."/>
            <person name="Orsini L."/>
        </authorList>
    </citation>
    <scope>NUCLEOTIDE SEQUENCE [LARGE SCALE GENOMIC DNA]</scope>
    <source>
        <strain evidence="1">LRV0_1</strain>
    </source>
</reference>
<evidence type="ECO:0000313" key="2">
    <source>
        <dbReference type="Proteomes" id="UP001234178"/>
    </source>
</evidence>
<accession>A0ABR0BA00</accession>